<dbReference type="InterPro" id="IPR002110">
    <property type="entry name" value="Ankyrin_rpt"/>
</dbReference>
<evidence type="ECO:0000313" key="4">
    <source>
        <dbReference type="EMBL" id="KAJ6444975.1"/>
    </source>
</evidence>
<feature type="repeat" description="ANK" evidence="3">
    <location>
        <begin position="155"/>
        <end position="187"/>
    </location>
</feature>
<sequence length="562" mass="61126">MFSENGAFLSTIARSAMSQVVDDVATALSQTSPFSQMAIEAKGKNSSISNRAELPEWDTDFERTMLQAAAERGNTEVVQFLLEFATRRPDPDDQLVALQLATQAGHMDVIDALAREVLEHERQTEAETAAEQADHGAKRIKLVNSYGMPAPVKPGATEILHLAAENNHCQVVQLLLRHGFDANKEVYDNTARQYVPSALARAAKHNSLAAAKILFPVTREGLRNNAAMYAATNDGHDVLEFLLAQGLDVNDCGHMERTKSWTLVHSAANTKCPKAGTTIEILVRFGAGFDSISAGSSDHRLYFSDSKMSPVQRSIEKGNISGFGALVSAGANVLAVLDDGRTCLHLAADSGCVEIGRRLLEMGLDPNERAADERQPTALRIALKRRHADFVRLLVAAGAQVESRDKLATIDRLTQQSSKTDIGWWDFELTAALLPGLHPPEGCDVASVTVLEQCAGSTTLEEQLGDLVVVTFSNSSCKRETALDIFSQVMEMSPASITSAVVSQALQHYCGCHKEDEVISTTETVLGVVPARTRLAVIEASKRWAKPWQKEFSSYLVDNYSF</sequence>
<evidence type="ECO:0000256" key="2">
    <source>
        <dbReference type="ARBA" id="ARBA00023043"/>
    </source>
</evidence>
<dbReference type="EMBL" id="JAQHRD010000002">
    <property type="protein sequence ID" value="KAJ6444975.1"/>
    <property type="molecule type" value="Genomic_DNA"/>
</dbReference>
<keyword evidence="1" id="KW-0677">Repeat</keyword>
<reference evidence="4" key="1">
    <citation type="submission" date="2023-01" db="EMBL/GenBank/DDBJ databases">
        <title>The growth and conidiation of Purpureocillium lavendulum are regulated by nitrogen source and histone H3K14 acetylation.</title>
        <authorList>
            <person name="Tang P."/>
            <person name="Han J."/>
            <person name="Zhang C."/>
            <person name="Tang P."/>
            <person name="Qi F."/>
            <person name="Zhang K."/>
            <person name="Liang L."/>
        </authorList>
    </citation>
    <scope>NUCLEOTIDE SEQUENCE</scope>
    <source>
        <strain evidence="4">YMF1.00683</strain>
    </source>
</reference>
<protein>
    <submittedName>
        <fullName evidence="4">GU4 nucleic-binding protein</fullName>
    </submittedName>
</protein>
<keyword evidence="2 3" id="KW-0040">ANK repeat</keyword>
<organism evidence="4 5">
    <name type="scientific">Purpureocillium lavendulum</name>
    <dbReference type="NCBI Taxonomy" id="1247861"/>
    <lineage>
        <taxon>Eukaryota</taxon>
        <taxon>Fungi</taxon>
        <taxon>Dikarya</taxon>
        <taxon>Ascomycota</taxon>
        <taxon>Pezizomycotina</taxon>
        <taxon>Sordariomycetes</taxon>
        <taxon>Hypocreomycetidae</taxon>
        <taxon>Hypocreales</taxon>
        <taxon>Ophiocordycipitaceae</taxon>
        <taxon>Purpureocillium</taxon>
    </lineage>
</organism>
<feature type="repeat" description="ANK" evidence="3">
    <location>
        <begin position="374"/>
        <end position="406"/>
    </location>
</feature>
<dbReference type="PROSITE" id="PS50297">
    <property type="entry name" value="ANK_REP_REGION"/>
    <property type="match status" value="3"/>
</dbReference>
<accession>A0AB34G407</accession>
<dbReference type="SMART" id="SM00248">
    <property type="entry name" value="ANK"/>
    <property type="match status" value="8"/>
</dbReference>
<dbReference type="AlphaFoldDB" id="A0AB34G407"/>
<proteinExistence type="predicted"/>
<evidence type="ECO:0000313" key="5">
    <source>
        <dbReference type="Proteomes" id="UP001163105"/>
    </source>
</evidence>
<evidence type="ECO:0000256" key="1">
    <source>
        <dbReference type="ARBA" id="ARBA00022737"/>
    </source>
</evidence>
<evidence type="ECO:0000256" key="3">
    <source>
        <dbReference type="PROSITE-ProRule" id="PRU00023"/>
    </source>
</evidence>
<dbReference type="Proteomes" id="UP001163105">
    <property type="component" value="Unassembled WGS sequence"/>
</dbReference>
<dbReference type="InterPro" id="IPR036770">
    <property type="entry name" value="Ankyrin_rpt-contain_sf"/>
</dbReference>
<dbReference type="SUPFAM" id="SSF48403">
    <property type="entry name" value="Ankyrin repeat"/>
    <property type="match status" value="1"/>
</dbReference>
<dbReference type="PROSITE" id="PS50088">
    <property type="entry name" value="ANK_REPEAT"/>
    <property type="match status" value="3"/>
</dbReference>
<keyword evidence="5" id="KW-1185">Reference proteome</keyword>
<dbReference type="PANTHER" id="PTHR24198">
    <property type="entry name" value="ANKYRIN REPEAT AND PROTEIN KINASE DOMAIN-CONTAINING PROTEIN"/>
    <property type="match status" value="1"/>
</dbReference>
<dbReference type="Pfam" id="PF12796">
    <property type="entry name" value="Ank_2"/>
    <property type="match status" value="3"/>
</dbReference>
<dbReference type="PRINTS" id="PR01415">
    <property type="entry name" value="ANKYRIN"/>
</dbReference>
<comment type="caution">
    <text evidence="4">The sequence shown here is derived from an EMBL/GenBank/DDBJ whole genome shotgun (WGS) entry which is preliminary data.</text>
</comment>
<dbReference type="PANTHER" id="PTHR24198:SF165">
    <property type="entry name" value="ANKYRIN REPEAT-CONTAINING PROTEIN-RELATED"/>
    <property type="match status" value="1"/>
</dbReference>
<gene>
    <name evidence="4" type="ORF">O9K51_03377</name>
</gene>
<name>A0AB34G407_9HYPO</name>
<feature type="repeat" description="ANK" evidence="3">
    <location>
        <begin position="339"/>
        <end position="371"/>
    </location>
</feature>
<dbReference type="Gene3D" id="1.25.40.20">
    <property type="entry name" value="Ankyrin repeat-containing domain"/>
    <property type="match status" value="2"/>
</dbReference>